<dbReference type="InterPro" id="IPR006555">
    <property type="entry name" value="ATP-dep_Helicase_C"/>
</dbReference>
<organism evidence="10 11">
    <name type="scientific">Kineococcus gynurae</name>
    <dbReference type="NCBI Taxonomy" id="452979"/>
    <lineage>
        <taxon>Bacteria</taxon>
        <taxon>Bacillati</taxon>
        <taxon>Actinomycetota</taxon>
        <taxon>Actinomycetes</taxon>
        <taxon>Kineosporiales</taxon>
        <taxon>Kineosporiaceae</taxon>
        <taxon>Kineococcus</taxon>
    </lineage>
</organism>
<dbReference type="RefSeq" id="WP_380137548.1">
    <property type="nucleotide sequence ID" value="NZ_JBHLUI010000008.1"/>
</dbReference>
<sequence>MCTGPPSWPRQGPGAREDGDVSTETAPDPSGDPGEGPGGSSAAREPSREETTTLLETVVSTLGGARREGQRRMVAEVTDAIRTRRHLLVQAGTGTGKSMGYLVPAVAHAVRTDATVVVSTATLALQAQVVDRDLPRLAKALAPVLHREPTWELLKGRANYLCRNKLAGGFPEDESALFDVAAAAPAADDAGGRLGREVVRLREWAEQTTTGDRDELDPGVSDRAWRQVSVSARECLGAQRCPVAAECFSERVRARARTVDVVVTNHAMTAIDALENNGTLLPEHDVLVVDEAHELADRVTAVATAELTGSVLATASRRLRRSAGIVAESLDDAQIALEAALEDAPPGRLTRWPEALAAAVVAVRDATRSALVELKDSQEGAREEDADARGARHLARAALQDVLAVAERLAVAAEQPEGAGYDVAWVGAGFGAQARPPSLHIAPLSVAGLLREQVFSERTVVATSATLTLGGSFDPVAGAFGLTGRGAAGSGTAWTGTDVGSPFDYRRQGILYVARRLPPPGRAGASEAMLDELAELVEAAGGRTLGLFSSRRGADEAAAALRARVSTPILCQGEDRLPKLVRRFTDEPATSLFGTLSLWQGVDVPGASCSLVVIDRIPFPRPDDPLMAARAQAVDAAGGNGFLSVSAAHAAVRLAQGAGRLIRAAEDRGVVAVLDSRLATARYGGFLRESLPGFWPTSDPEVTRSALRRLAEVATIG</sequence>
<dbReference type="InterPro" id="IPR011545">
    <property type="entry name" value="DEAD/DEAH_box_helicase_dom"/>
</dbReference>
<dbReference type="PROSITE" id="PS51193">
    <property type="entry name" value="HELICASE_ATP_BIND_2"/>
    <property type="match status" value="1"/>
</dbReference>
<feature type="region of interest" description="Disordered" evidence="8">
    <location>
        <begin position="1"/>
        <end position="51"/>
    </location>
</feature>
<keyword evidence="3 10" id="KW-0378">Hydrolase</keyword>
<evidence type="ECO:0000256" key="4">
    <source>
        <dbReference type="ARBA" id="ARBA00022840"/>
    </source>
</evidence>
<name>A0ABV5LVC9_9ACTN</name>
<evidence type="ECO:0000313" key="11">
    <source>
        <dbReference type="Proteomes" id="UP001589748"/>
    </source>
</evidence>
<evidence type="ECO:0000256" key="5">
    <source>
        <dbReference type="ARBA" id="ARBA00038058"/>
    </source>
</evidence>
<dbReference type="PANTHER" id="PTHR11472">
    <property type="entry name" value="DNA REPAIR DEAD HELICASE RAD3/XP-D SUBFAMILY MEMBER"/>
    <property type="match status" value="1"/>
</dbReference>
<evidence type="ECO:0000256" key="1">
    <source>
        <dbReference type="ARBA" id="ARBA00001966"/>
    </source>
</evidence>
<protein>
    <recommendedName>
        <fullName evidence="6">DNA 5'-3' helicase</fullName>
        <ecNumber evidence="6">5.6.2.3</ecNumber>
    </recommendedName>
</protein>
<dbReference type="EMBL" id="JBHMDM010000007">
    <property type="protein sequence ID" value="MFB9378008.1"/>
    <property type="molecule type" value="Genomic_DNA"/>
</dbReference>
<comment type="similarity">
    <text evidence="5">Belongs to the helicase family. DinG subfamily.</text>
</comment>
<dbReference type="Pfam" id="PF13307">
    <property type="entry name" value="Helicase_C_2"/>
    <property type="match status" value="1"/>
</dbReference>
<dbReference type="Pfam" id="PF00270">
    <property type="entry name" value="DEAD"/>
    <property type="match status" value="1"/>
</dbReference>
<gene>
    <name evidence="10" type="ORF">ACFFVI_13630</name>
</gene>
<feature type="domain" description="Helicase ATP-binding" evidence="9">
    <location>
        <begin position="56"/>
        <end position="339"/>
    </location>
</feature>
<keyword evidence="11" id="KW-1185">Reference proteome</keyword>
<evidence type="ECO:0000259" key="9">
    <source>
        <dbReference type="PROSITE" id="PS51193"/>
    </source>
</evidence>
<dbReference type="SMART" id="SM00487">
    <property type="entry name" value="DEXDc"/>
    <property type="match status" value="1"/>
</dbReference>
<dbReference type="Gene3D" id="3.40.50.300">
    <property type="entry name" value="P-loop containing nucleotide triphosphate hydrolases"/>
    <property type="match status" value="2"/>
</dbReference>
<dbReference type="InterPro" id="IPR045028">
    <property type="entry name" value="DinG/Rad3-like"/>
</dbReference>
<comment type="catalytic activity">
    <reaction evidence="7">
        <text>ATP + H2O = ADP + phosphate + H(+)</text>
        <dbReference type="Rhea" id="RHEA:13065"/>
        <dbReference type="ChEBI" id="CHEBI:15377"/>
        <dbReference type="ChEBI" id="CHEBI:15378"/>
        <dbReference type="ChEBI" id="CHEBI:30616"/>
        <dbReference type="ChEBI" id="CHEBI:43474"/>
        <dbReference type="ChEBI" id="CHEBI:456216"/>
        <dbReference type="EC" id="5.6.2.3"/>
    </reaction>
</comment>
<evidence type="ECO:0000256" key="7">
    <source>
        <dbReference type="ARBA" id="ARBA00048954"/>
    </source>
</evidence>
<dbReference type="GO" id="GO:0003678">
    <property type="term" value="F:DNA helicase activity"/>
    <property type="evidence" value="ECO:0007669"/>
    <property type="project" value="UniProtKB-EC"/>
</dbReference>
<dbReference type="PANTHER" id="PTHR11472:SF34">
    <property type="entry name" value="REGULATOR OF TELOMERE ELONGATION HELICASE 1"/>
    <property type="match status" value="1"/>
</dbReference>
<keyword evidence="10" id="KW-0347">Helicase</keyword>
<evidence type="ECO:0000256" key="2">
    <source>
        <dbReference type="ARBA" id="ARBA00022741"/>
    </source>
</evidence>
<dbReference type="SMART" id="SM00491">
    <property type="entry name" value="HELICc2"/>
    <property type="match status" value="1"/>
</dbReference>
<reference evidence="10 11" key="1">
    <citation type="submission" date="2024-09" db="EMBL/GenBank/DDBJ databases">
        <authorList>
            <person name="Sun Q."/>
            <person name="Mori K."/>
        </authorList>
    </citation>
    <scope>NUCLEOTIDE SEQUENCE [LARGE SCALE GENOMIC DNA]</scope>
    <source>
        <strain evidence="10 11">TISTR 1856</strain>
    </source>
</reference>
<dbReference type="InterPro" id="IPR027417">
    <property type="entry name" value="P-loop_NTPase"/>
</dbReference>
<dbReference type="InterPro" id="IPR014001">
    <property type="entry name" value="Helicase_ATP-bd"/>
</dbReference>
<evidence type="ECO:0000256" key="8">
    <source>
        <dbReference type="SAM" id="MobiDB-lite"/>
    </source>
</evidence>
<dbReference type="GO" id="GO:0016787">
    <property type="term" value="F:hydrolase activity"/>
    <property type="evidence" value="ECO:0007669"/>
    <property type="project" value="UniProtKB-KW"/>
</dbReference>
<evidence type="ECO:0000256" key="6">
    <source>
        <dbReference type="ARBA" id="ARBA00044969"/>
    </source>
</evidence>
<keyword evidence="4" id="KW-0067">ATP-binding</keyword>
<dbReference type="Proteomes" id="UP001589748">
    <property type="component" value="Unassembled WGS sequence"/>
</dbReference>
<dbReference type="SUPFAM" id="SSF52540">
    <property type="entry name" value="P-loop containing nucleoside triphosphate hydrolases"/>
    <property type="match status" value="1"/>
</dbReference>
<dbReference type="InterPro" id="IPR014013">
    <property type="entry name" value="Helic_SF1/SF2_ATP-bd_DinG/Rad3"/>
</dbReference>
<keyword evidence="2" id="KW-0547">Nucleotide-binding</keyword>
<evidence type="ECO:0000256" key="3">
    <source>
        <dbReference type="ARBA" id="ARBA00022801"/>
    </source>
</evidence>
<dbReference type="EC" id="5.6.2.3" evidence="6"/>
<comment type="caution">
    <text evidence="10">The sequence shown here is derived from an EMBL/GenBank/DDBJ whole genome shotgun (WGS) entry which is preliminary data.</text>
</comment>
<accession>A0ABV5LVC9</accession>
<evidence type="ECO:0000313" key="10">
    <source>
        <dbReference type="EMBL" id="MFB9378008.1"/>
    </source>
</evidence>
<proteinExistence type="inferred from homology"/>
<comment type="cofactor">
    <cofactor evidence="1">
        <name>[4Fe-4S] cluster</name>
        <dbReference type="ChEBI" id="CHEBI:49883"/>
    </cofactor>
</comment>